<gene>
    <name evidence="1" type="ORF">BS78_K154200</name>
</gene>
<sequence>MVAGRYRCSSCVCCGGQAEQLSEDTMQPPAAAAPSIHEPLNLGASQGLASRSCVAEIQSYVVVYNKRLKY</sequence>
<protein>
    <submittedName>
        <fullName evidence="1">Uncharacterized protein</fullName>
    </submittedName>
</protein>
<accession>A0A9W7XB09</accession>
<dbReference type="EMBL" id="MU629634">
    <property type="protein sequence ID" value="KAJ1255815.1"/>
    <property type="molecule type" value="Genomic_DNA"/>
</dbReference>
<proteinExistence type="predicted"/>
<evidence type="ECO:0000313" key="2">
    <source>
        <dbReference type="Proteomes" id="UP001164776"/>
    </source>
</evidence>
<organism evidence="1 2">
    <name type="scientific">Paspalum vaginatum</name>
    <name type="common">seashore paspalum</name>
    <dbReference type="NCBI Taxonomy" id="158149"/>
    <lineage>
        <taxon>Eukaryota</taxon>
        <taxon>Viridiplantae</taxon>
        <taxon>Streptophyta</taxon>
        <taxon>Embryophyta</taxon>
        <taxon>Tracheophyta</taxon>
        <taxon>Spermatophyta</taxon>
        <taxon>Magnoliopsida</taxon>
        <taxon>Liliopsida</taxon>
        <taxon>Poales</taxon>
        <taxon>Poaceae</taxon>
        <taxon>PACMAD clade</taxon>
        <taxon>Panicoideae</taxon>
        <taxon>Andropogonodae</taxon>
        <taxon>Paspaleae</taxon>
        <taxon>Paspalinae</taxon>
        <taxon>Paspalum</taxon>
    </lineage>
</organism>
<comment type="caution">
    <text evidence="1">The sequence shown here is derived from an EMBL/GenBank/DDBJ whole genome shotgun (WGS) entry which is preliminary data.</text>
</comment>
<dbReference type="AlphaFoldDB" id="A0A9W7XB09"/>
<reference evidence="1 2" key="1">
    <citation type="submission" date="2022-10" db="EMBL/GenBank/DDBJ databases">
        <title>WGS assembly of Paspalum vaginatum 540-79.</title>
        <authorList>
            <person name="Sun G."/>
            <person name="Wase N."/>
            <person name="Shu S."/>
            <person name="Jenkins J."/>
            <person name="Zhou B."/>
            <person name="Torres-Rodriguez J."/>
            <person name="Chen C."/>
            <person name="Sandor L."/>
            <person name="Plott C."/>
            <person name="Yoshinga Y."/>
            <person name="Daum C."/>
            <person name="Qi P."/>
            <person name="Barry K."/>
            <person name="Lipzen A."/>
            <person name="Berry L."/>
            <person name="Pedersen C."/>
            <person name="Gottilla T."/>
            <person name="Foltz A."/>
            <person name="Yu H."/>
            <person name="O'Malley R."/>
            <person name="Zhang C."/>
            <person name="Devos K."/>
            <person name="Sigmon B."/>
            <person name="Yu B."/>
            <person name="Obata T."/>
            <person name="Schmutz J."/>
            <person name="Schnable J."/>
        </authorList>
    </citation>
    <scope>NUCLEOTIDE SEQUENCE [LARGE SCALE GENOMIC DNA]</scope>
    <source>
        <strain evidence="2">cv. 540-79</strain>
    </source>
</reference>
<evidence type="ECO:0000313" key="1">
    <source>
        <dbReference type="EMBL" id="KAJ1255815.1"/>
    </source>
</evidence>
<keyword evidence="2" id="KW-1185">Reference proteome</keyword>
<name>A0A9W7XB09_9POAL</name>
<dbReference type="Proteomes" id="UP001164776">
    <property type="component" value="Unassembled WGS sequence"/>
</dbReference>